<dbReference type="InterPro" id="IPR013517">
    <property type="entry name" value="FG-GAP"/>
</dbReference>
<dbReference type="PRINTS" id="PR01185">
    <property type="entry name" value="INTEGRINA"/>
</dbReference>
<dbReference type="SUPFAM" id="SSF53300">
    <property type="entry name" value="vWA-like"/>
    <property type="match status" value="1"/>
</dbReference>
<evidence type="ECO:0000256" key="15">
    <source>
        <dbReference type="PROSITE-ProRule" id="PRU00803"/>
    </source>
</evidence>
<dbReference type="Pfam" id="PF20806">
    <property type="entry name" value="Integrin_A_Ig_3"/>
    <property type="match status" value="1"/>
</dbReference>
<dbReference type="PRINTS" id="PR00453">
    <property type="entry name" value="VWFADOMAIN"/>
</dbReference>
<protein>
    <recommendedName>
        <fullName evidence="17">VWFA domain-containing protein</fullName>
    </recommendedName>
</protein>
<keyword evidence="5 16" id="KW-0732">Signal</keyword>
<dbReference type="InterPro" id="IPR013649">
    <property type="entry name" value="Integrin_alpha_Ig-like_1"/>
</dbReference>
<dbReference type="SMART" id="SM00191">
    <property type="entry name" value="Int_alpha"/>
    <property type="match status" value="5"/>
</dbReference>
<evidence type="ECO:0000256" key="7">
    <source>
        <dbReference type="ARBA" id="ARBA00022837"/>
    </source>
</evidence>
<dbReference type="GO" id="GO:0033627">
    <property type="term" value="P:cell adhesion mediated by integrin"/>
    <property type="evidence" value="ECO:0007669"/>
    <property type="project" value="TreeGrafter"/>
</dbReference>
<dbReference type="InterPro" id="IPR000413">
    <property type="entry name" value="Integrin_alpha"/>
</dbReference>
<dbReference type="Gene3D" id="2.60.40.1460">
    <property type="entry name" value="Integrin domains. Chain A, domain 2"/>
    <property type="match status" value="1"/>
</dbReference>
<keyword evidence="11 16" id="KW-0472">Membrane</keyword>
<dbReference type="GO" id="GO:0046872">
    <property type="term" value="F:metal ion binding"/>
    <property type="evidence" value="ECO:0007669"/>
    <property type="project" value="UniProtKB-KW"/>
</dbReference>
<dbReference type="PANTHER" id="PTHR23220:SF22">
    <property type="entry name" value="INTEGRIN ALPHA-1"/>
    <property type="match status" value="1"/>
</dbReference>
<dbReference type="Gene3D" id="1.20.5.930">
    <property type="entry name" value="Bicelle-embedded integrin alpha(iib) transmembrane segment"/>
    <property type="match status" value="1"/>
</dbReference>
<dbReference type="GO" id="GO:0007229">
    <property type="term" value="P:integrin-mediated signaling pathway"/>
    <property type="evidence" value="ECO:0007669"/>
    <property type="project" value="UniProtKB-KW"/>
</dbReference>
<feature type="repeat" description="FG-GAP" evidence="15">
    <location>
        <begin position="504"/>
        <end position="564"/>
    </location>
</feature>
<dbReference type="EMBL" id="BEZZ01000430">
    <property type="protein sequence ID" value="GCC32370.1"/>
    <property type="molecule type" value="Genomic_DNA"/>
</dbReference>
<feature type="repeat" description="FG-GAP" evidence="15">
    <location>
        <begin position="412"/>
        <end position="474"/>
    </location>
</feature>
<evidence type="ECO:0000259" key="17">
    <source>
        <dbReference type="PROSITE" id="PS50234"/>
    </source>
</evidence>
<reference evidence="18 19" key="1">
    <citation type="journal article" date="2018" name="Nat. Ecol. Evol.">
        <title>Shark genomes provide insights into elasmobranch evolution and the origin of vertebrates.</title>
        <authorList>
            <person name="Hara Y"/>
            <person name="Yamaguchi K"/>
            <person name="Onimaru K"/>
            <person name="Kadota M"/>
            <person name="Koyanagi M"/>
            <person name="Keeley SD"/>
            <person name="Tatsumi K"/>
            <person name="Tanaka K"/>
            <person name="Motone F"/>
            <person name="Kageyama Y"/>
            <person name="Nozu R"/>
            <person name="Adachi N"/>
            <person name="Nishimura O"/>
            <person name="Nakagawa R"/>
            <person name="Tanegashima C"/>
            <person name="Kiyatake I"/>
            <person name="Matsumoto R"/>
            <person name="Murakumo K"/>
            <person name="Nishida K"/>
            <person name="Terakita A"/>
            <person name="Kuratani S"/>
            <person name="Sato K"/>
            <person name="Hyodo S Kuraku.S."/>
        </authorList>
    </citation>
    <scope>NUCLEOTIDE SEQUENCE [LARGE SCALE GENOMIC DNA]</scope>
</reference>
<evidence type="ECO:0000313" key="18">
    <source>
        <dbReference type="EMBL" id="GCC32370.1"/>
    </source>
</evidence>
<dbReference type="PROSITE" id="PS50234">
    <property type="entry name" value="VWFA"/>
    <property type="match status" value="1"/>
</dbReference>
<accession>A0A401SPR0</accession>
<dbReference type="Pfam" id="PF01839">
    <property type="entry name" value="FG-GAP"/>
    <property type="match status" value="2"/>
</dbReference>
<keyword evidence="3 16" id="KW-0812">Transmembrane</keyword>
<evidence type="ECO:0000256" key="4">
    <source>
        <dbReference type="ARBA" id="ARBA00022723"/>
    </source>
</evidence>
<dbReference type="InterPro" id="IPR002035">
    <property type="entry name" value="VWF_A"/>
</dbReference>
<keyword evidence="14" id="KW-0325">Glycoprotein</keyword>
<evidence type="ECO:0000256" key="11">
    <source>
        <dbReference type="ARBA" id="ARBA00023136"/>
    </source>
</evidence>
<evidence type="ECO:0000313" key="19">
    <source>
        <dbReference type="Proteomes" id="UP000287033"/>
    </source>
</evidence>
<evidence type="ECO:0000256" key="12">
    <source>
        <dbReference type="ARBA" id="ARBA00023157"/>
    </source>
</evidence>
<dbReference type="InterPro" id="IPR032695">
    <property type="entry name" value="Integrin_dom_sf"/>
</dbReference>
<keyword evidence="19" id="KW-1185">Reference proteome</keyword>
<keyword evidence="9 16" id="KW-1133">Transmembrane helix</keyword>
<dbReference type="InterPro" id="IPR028994">
    <property type="entry name" value="Integrin_alpha_N"/>
</dbReference>
<organism evidence="18 19">
    <name type="scientific">Chiloscyllium punctatum</name>
    <name type="common">Brownbanded bambooshark</name>
    <name type="synonym">Hemiscyllium punctatum</name>
    <dbReference type="NCBI Taxonomy" id="137246"/>
    <lineage>
        <taxon>Eukaryota</taxon>
        <taxon>Metazoa</taxon>
        <taxon>Chordata</taxon>
        <taxon>Craniata</taxon>
        <taxon>Vertebrata</taxon>
        <taxon>Chondrichthyes</taxon>
        <taxon>Elasmobranchii</taxon>
        <taxon>Galeomorphii</taxon>
        <taxon>Galeoidea</taxon>
        <taxon>Orectolobiformes</taxon>
        <taxon>Hemiscylliidae</taxon>
        <taxon>Chiloscyllium</taxon>
    </lineage>
</organism>
<feature type="repeat" description="FG-GAP" evidence="15">
    <location>
        <begin position="303"/>
        <end position="354"/>
    </location>
</feature>
<dbReference type="STRING" id="137246.A0A401SPR0"/>
<feature type="repeat" description="FG-GAP" evidence="15">
    <location>
        <begin position="568"/>
        <end position="628"/>
    </location>
</feature>
<evidence type="ECO:0000256" key="6">
    <source>
        <dbReference type="ARBA" id="ARBA00022737"/>
    </source>
</evidence>
<feature type="signal peptide" evidence="16">
    <location>
        <begin position="1"/>
        <end position="22"/>
    </location>
</feature>
<dbReference type="FunFam" id="3.40.50.410:FF:000012">
    <property type="entry name" value="Integrin, alpha 10"/>
    <property type="match status" value="1"/>
</dbReference>
<dbReference type="GO" id="GO:0007160">
    <property type="term" value="P:cell-matrix adhesion"/>
    <property type="evidence" value="ECO:0007669"/>
    <property type="project" value="TreeGrafter"/>
</dbReference>
<dbReference type="InterPro" id="IPR048285">
    <property type="entry name" value="Integrin_alpha_Ig-like_2"/>
</dbReference>
<evidence type="ECO:0000256" key="9">
    <source>
        <dbReference type="ARBA" id="ARBA00022989"/>
    </source>
</evidence>
<dbReference type="Gene3D" id="2.60.40.1510">
    <property type="entry name" value="ntegrin, alpha v. Chain A, domain 3"/>
    <property type="match status" value="1"/>
</dbReference>
<keyword evidence="4" id="KW-0479">Metal-binding</keyword>
<evidence type="ECO:0000256" key="13">
    <source>
        <dbReference type="ARBA" id="ARBA00023170"/>
    </source>
</evidence>
<feature type="repeat" description="FG-GAP" evidence="15">
    <location>
        <begin position="24"/>
        <end position="85"/>
    </location>
</feature>
<dbReference type="InterPro" id="IPR036465">
    <property type="entry name" value="vWFA_dom_sf"/>
</dbReference>
<dbReference type="SUPFAM" id="SSF69179">
    <property type="entry name" value="Integrin domains"/>
    <property type="match status" value="3"/>
</dbReference>
<dbReference type="GO" id="GO:0098609">
    <property type="term" value="P:cell-cell adhesion"/>
    <property type="evidence" value="ECO:0007669"/>
    <property type="project" value="TreeGrafter"/>
</dbReference>
<dbReference type="Gene3D" id="3.40.50.410">
    <property type="entry name" value="von Willebrand factor, type A domain"/>
    <property type="match status" value="1"/>
</dbReference>
<dbReference type="PROSITE" id="PS51470">
    <property type="entry name" value="FG_GAP"/>
    <property type="match status" value="5"/>
</dbReference>
<evidence type="ECO:0000256" key="16">
    <source>
        <dbReference type="RuleBase" id="RU003762"/>
    </source>
</evidence>
<keyword evidence="8 16" id="KW-0130">Cell adhesion</keyword>
<feature type="chain" id="PRO_5018813711" description="VWFA domain-containing protein" evidence="16">
    <location>
        <begin position="23"/>
        <end position="1135"/>
    </location>
</feature>
<evidence type="ECO:0000256" key="2">
    <source>
        <dbReference type="ARBA" id="ARBA00008054"/>
    </source>
</evidence>
<sequence length="1135" mass="126101">MFSKLHTTALFLVVGILQLARSFNVDVKNPLVFTGSQEDMFGYTVKQFENDEGKWLLIGSPWEGQPINRTGDVYKCPAFKTSNPECVKLNLAAVNTVAPTVKACKSRLDIVIVLDGSNSIYPWTSVNNFLIKLLEKIEIGPQQTQVGIMQYGHQVTHEVSLNQYSTTEDLLEAAKEIKQWGGNETKTALGIEYARTKEFTEARGMRKGVSKVMVVVTDGESHDSYNLQNVIENCEKDKIRRFAIAVLGSYNRGNQSADRFLKEIEFIASSPKDKHFFNVSDEKALVTIAEALGEQIFALEATSDQQAASFEMEMSQAGFSSHHTEDGIMLGAVGAYDWNGTVLLLKNNDAIIPGNESFLNKSKEVNEPLAGYLGYSLSSVSVPGDVWYVAGQPRYNHTGQVIIYTSKGKKIRIVQTLKGEQIGSYFGSTVCAIDVDKDSLTDILLVGAPMFMGTEKEEQGRVYVYNLIENEFRYQMILEPLKQQCGCHSVSGLRAEKFNEVTTDDRKCPHLLKQPCGSRFGTAITAVSDLNLDNYNDVVIGAPLEDSHKGAVYIFHGSGTTINKKYSQRISASVPAVDFNYFGQSIDGQMDLNDDGLIDITVGALGGAALFWSRDIAQIRISKLKFQPNKINIQNKNCVIDEKPTVCITAELCFNVNLKSGKKPSQPSVLEYNITLDSARRTSRGLFKKIHERNIRGNITLPLYSCAEHIFYMLDAPDFLNPVEILVEFALSNPEEGPVLDASLPNERKALVSFTKDCGEDEECINDLTLKAQADLKGNRMKPHIVQSNQKKFSLVIKLINQKENAYNSRITVTFSKNIYFTGVEQNDDCMPSESNNVTCKVGYPFLMPGAEVSFKMKFEFNTSHLLSDVHLHLEATSDSNEQNETLSDNEVTISVPVLYEAGLLFSRTIKTDHFKIAANETIPDVIKTTEEIGDAADITYMIHNDGVFPIPYLRMTITFPYTSPANNTLLYLTGITFSSNNTVSCLDSQFVDPLKIQAKNPHKPSPVEEYFINSVGICENNEGCADFSCTIYPSSLINFKMSLRIWKPSFVKAKFNSIGLNITATLTIEDSSLVVLNKTTERTMVTLTVSKESHGGVPIWVIILSVLAGLLLLALVIFALRKAGFFKRPLKEKM</sequence>
<dbReference type="SMART" id="SM00327">
    <property type="entry name" value="VWA"/>
    <property type="match status" value="1"/>
</dbReference>
<evidence type="ECO:0000256" key="5">
    <source>
        <dbReference type="ARBA" id="ARBA00022729"/>
    </source>
</evidence>
<dbReference type="AlphaFoldDB" id="A0A401SPR0"/>
<comment type="caution">
    <text evidence="18">The sequence shown here is derived from an EMBL/GenBank/DDBJ whole genome shotgun (WGS) entry which is preliminary data.</text>
</comment>
<feature type="domain" description="VWFA" evidence="17">
    <location>
        <begin position="109"/>
        <end position="296"/>
    </location>
</feature>
<dbReference type="SUPFAM" id="SSF69318">
    <property type="entry name" value="Integrin alpha N-terminal domain"/>
    <property type="match status" value="1"/>
</dbReference>
<keyword evidence="13 16" id="KW-0675">Receptor</keyword>
<dbReference type="Pfam" id="PF08441">
    <property type="entry name" value="Integrin_A_Ig_1"/>
    <property type="match status" value="1"/>
</dbReference>
<dbReference type="GO" id="GO:0009897">
    <property type="term" value="C:external side of plasma membrane"/>
    <property type="evidence" value="ECO:0007669"/>
    <property type="project" value="TreeGrafter"/>
</dbReference>
<dbReference type="Gene3D" id="2.130.10.130">
    <property type="entry name" value="Integrin alpha, N-terminal"/>
    <property type="match status" value="2"/>
</dbReference>
<feature type="transmembrane region" description="Helical" evidence="16">
    <location>
        <begin position="1098"/>
        <end position="1121"/>
    </location>
</feature>
<dbReference type="InterPro" id="IPR048286">
    <property type="entry name" value="Integrin_alpha_Ig-like_3"/>
</dbReference>
<comment type="subcellular location">
    <subcellularLocation>
        <location evidence="1 16">Membrane</location>
        <topology evidence="1 16">Single-pass type I membrane protein</topology>
    </subcellularLocation>
</comment>
<dbReference type="Pfam" id="PF20805">
    <property type="entry name" value="Integrin_A_Ig_2"/>
    <property type="match status" value="1"/>
</dbReference>
<keyword evidence="6" id="KW-0677">Repeat</keyword>
<dbReference type="GO" id="GO:0008305">
    <property type="term" value="C:integrin complex"/>
    <property type="evidence" value="ECO:0007669"/>
    <property type="project" value="InterPro"/>
</dbReference>
<gene>
    <name evidence="18" type="ORF">chiPu_0010831</name>
</gene>
<dbReference type="OrthoDB" id="5317514at2759"/>
<dbReference type="Gene3D" id="2.60.40.1530">
    <property type="entry name" value="ntegrin, alpha v. Chain A, domain 4"/>
    <property type="match status" value="1"/>
</dbReference>
<dbReference type="GO" id="GO:0005178">
    <property type="term" value="F:integrin binding"/>
    <property type="evidence" value="ECO:0007669"/>
    <property type="project" value="TreeGrafter"/>
</dbReference>
<keyword evidence="12" id="KW-1015">Disulfide bond</keyword>
<dbReference type="PANTHER" id="PTHR23220">
    <property type="entry name" value="INTEGRIN ALPHA"/>
    <property type="match status" value="1"/>
</dbReference>
<comment type="similarity">
    <text evidence="2 16">Belongs to the integrin alpha chain family.</text>
</comment>
<keyword evidence="7" id="KW-0106">Calcium</keyword>
<dbReference type="Pfam" id="PF00092">
    <property type="entry name" value="VWA"/>
    <property type="match status" value="1"/>
</dbReference>
<dbReference type="Proteomes" id="UP000287033">
    <property type="component" value="Unassembled WGS sequence"/>
</dbReference>
<evidence type="ECO:0000256" key="1">
    <source>
        <dbReference type="ARBA" id="ARBA00004479"/>
    </source>
</evidence>
<proteinExistence type="inferred from homology"/>
<dbReference type="InterPro" id="IPR013519">
    <property type="entry name" value="Int_alpha_beta-p"/>
</dbReference>
<evidence type="ECO:0000256" key="8">
    <source>
        <dbReference type="ARBA" id="ARBA00022889"/>
    </source>
</evidence>
<evidence type="ECO:0000256" key="14">
    <source>
        <dbReference type="ARBA" id="ARBA00023180"/>
    </source>
</evidence>
<evidence type="ECO:0000256" key="3">
    <source>
        <dbReference type="ARBA" id="ARBA00022692"/>
    </source>
</evidence>
<evidence type="ECO:0000256" key="10">
    <source>
        <dbReference type="ARBA" id="ARBA00023037"/>
    </source>
</evidence>
<keyword evidence="10 16" id="KW-0401">Integrin</keyword>
<dbReference type="OMA" id="TCCSLLK"/>
<name>A0A401SPR0_CHIPU</name>